<organism evidence="2 3">
    <name type="scientific">Phytopseudomonas dryadis</name>
    <dbReference type="NCBI Taxonomy" id="2487520"/>
    <lineage>
        <taxon>Bacteria</taxon>
        <taxon>Pseudomonadati</taxon>
        <taxon>Pseudomonadota</taxon>
        <taxon>Gammaproteobacteria</taxon>
        <taxon>Pseudomonadales</taxon>
        <taxon>Pseudomonadaceae</taxon>
        <taxon>Phytopseudomonas</taxon>
    </lineage>
</organism>
<sequence>MSDPHEQGPEAPYTPLGPFKLRLPFIHYRFEISDYMQGLLMCAVDLAAIPLMTEFLGMPFEVALAVVMLNGLLYLIHHLLGDPVVPGWITPAIPMLMAYCSQFPEGPERVHALIAFQLMLGIFSIGLGMSGMARKVVSLVPSALKAGIIMGAGLSAVVTVFKEGGRFDAFPWTISIAIGVAFYLVFSIHFQALKKRNRFWWNFAKLGIFPIILLAVIVAPLFGEAPWPSIEWGISKPDFITLWNEYTVFGLGMPPLMMFVTSIPTVLAAYLVVFGDVLSNQAILEEGGKVRRDEKIDFDPNRSHLLFGGRNALMSILGPDVAMCGPQWAAMQVVITERFKGGAKAMKSIYGGVGSFRWGTNTGLLLLPVVTLVQPILGVALALTLLIQGYVSVRLGIMEARSQRDLGIAGVIGAVLAIKGAGWAFAIGLGLCLLIYGTRFFRGENDQTFSKDVPLAEIPKPLPPRATAPTVQE</sequence>
<proteinExistence type="predicted"/>
<dbReference type="EMBL" id="QJUL01000029">
    <property type="protein sequence ID" value="TBU88658.1"/>
    <property type="molecule type" value="Genomic_DNA"/>
</dbReference>
<feature type="transmembrane region" description="Helical" evidence="1">
    <location>
        <begin position="407"/>
        <end position="436"/>
    </location>
</feature>
<feature type="transmembrane region" description="Helical" evidence="1">
    <location>
        <begin position="110"/>
        <end position="129"/>
    </location>
</feature>
<accession>A0A4Q9QWU5</accession>
<feature type="transmembrane region" description="Helical" evidence="1">
    <location>
        <begin position="200"/>
        <end position="222"/>
    </location>
</feature>
<gene>
    <name evidence="2" type="ORF">DNK44_18160</name>
</gene>
<feature type="transmembrane region" description="Helical" evidence="1">
    <location>
        <begin position="364"/>
        <end position="387"/>
    </location>
</feature>
<evidence type="ECO:0000313" key="2">
    <source>
        <dbReference type="EMBL" id="TBU88658.1"/>
    </source>
</evidence>
<dbReference type="RefSeq" id="WP_131198666.1">
    <property type="nucleotide sequence ID" value="NZ_QJUL01000029.1"/>
</dbReference>
<name>A0A4Q9QWU5_9GAMM</name>
<reference evidence="2 3" key="1">
    <citation type="submission" date="2018-06" db="EMBL/GenBank/DDBJ databases">
        <title>Three novel Pseudomonas species isolated from symptomatic oak.</title>
        <authorList>
            <person name="Bueno-Gonzalez V."/>
            <person name="Brady C."/>
        </authorList>
    </citation>
    <scope>NUCLEOTIDE SEQUENCE [LARGE SCALE GENOMIC DNA]</scope>
    <source>
        <strain evidence="2 3">P6B</strain>
    </source>
</reference>
<evidence type="ECO:0000256" key="1">
    <source>
        <dbReference type="SAM" id="Phobius"/>
    </source>
</evidence>
<dbReference type="Proteomes" id="UP000293172">
    <property type="component" value="Unassembled WGS sequence"/>
</dbReference>
<feature type="transmembrane region" description="Helical" evidence="1">
    <location>
        <begin position="60"/>
        <end position="80"/>
    </location>
</feature>
<dbReference type="OrthoDB" id="354989at2"/>
<keyword evidence="1" id="KW-1133">Transmembrane helix</keyword>
<evidence type="ECO:0000313" key="3">
    <source>
        <dbReference type="Proteomes" id="UP000293172"/>
    </source>
</evidence>
<keyword evidence="1" id="KW-0472">Membrane</keyword>
<protein>
    <recommendedName>
        <fullName evidence="4">Permease</fullName>
    </recommendedName>
</protein>
<feature type="transmembrane region" description="Helical" evidence="1">
    <location>
        <begin position="256"/>
        <end position="274"/>
    </location>
</feature>
<keyword evidence="1" id="KW-0812">Transmembrane</keyword>
<comment type="caution">
    <text evidence="2">The sequence shown here is derived from an EMBL/GenBank/DDBJ whole genome shotgun (WGS) entry which is preliminary data.</text>
</comment>
<evidence type="ECO:0008006" key="4">
    <source>
        <dbReference type="Google" id="ProtNLM"/>
    </source>
</evidence>
<feature type="transmembrane region" description="Helical" evidence="1">
    <location>
        <begin position="136"/>
        <end position="157"/>
    </location>
</feature>
<dbReference type="AlphaFoldDB" id="A0A4Q9QWU5"/>
<feature type="transmembrane region" description="Helical" evidence="1">
    <location>
        <begin position="169"/>
        <end position="188"/>
    </location>
</feature>